<evidence type="ECO:0000256" key="3">
    <source>
        <dbReference type="ARBA" id="ARBA00022989"/>
    </source>
</evidence>
<keyword evidence="4 5" id="KW-0472">Membrane</keyword>
<evidence type="ECO:0000256" key="4">
    <source>
        <dbReference type="ARBA" id="ARBA00023136"/>
    </source>
</evidence>
<keyword evidence="3 5" id="KW-1133">Transmembrane helix</keyword>
<proteinExistence type="predicted"/>
<keyword evidence="2 5" id="KW-0812">Transmembrane</keyword>
<reference evidence="6 7" key="1">
    <citation type="journal article" date="2020" name="Nat. Food">
        <title>A phased Vanilla planifolia genome enables genetic improvement of flavour and production.</title>
        <authorList>
            <person name="Hasing T."/>
            <person name="Tang H."/>
            <person name="Brym M."/>
            <person name="Khazi F."/>
            <person name="Huang T."/>
            <person name="Chambers A.H."/>
        </authorList>
    </citation>
    <scope>NUCLEOTIDE SEQUENCE [LARGE SCALE GENOMIC DNA]</scope>
    <source>
        <tissue evidence="6">Leaf</tissue>
    </source>
</reference>
<dbReference type="InterPro" id="IPR020966">
    <property type="entry name" value="ALMT"/>
</dbReference>
<gene>
    <name evidence="6" type="ORF">HPP92_001418</name>
</gene>
<dbReference type="GO" id="GO:0015743">
    <property type="term" value="P:malate transport"/>
    <property type="evidence" value="ECO:0007669"/>
    <property type="project" value="InterPro"/>
</dbReference>
<protein>
    <submittedName>
        <fullName evidence="6">Uncharacterized protein</fullName>
    </submittedName>
</protein>
<comment type="caution">
    <text evidence="6">The sequence shown here is derived from an EMBL/GenBank/DDBJ whole genome shotgun (WGS) entry which is preliminary data.</text>
</comment>
<evidence type="ECO:0000256" key="5">
    <source>
        <dbReference type="SAM" id="Phobius"/>
    </source>
</evidence>
<comment type="subcellular location">
    <subcellularLocation>
        <location evidence="1">Membrane</location>
        <topology evidence="1">Multi-pass membrane protein</topology>
    </subcellularLocation>
</comment>
<evidence type="ECO:0000256" key="2">
    <source>
        <dbReference type="ARBA" id="ARBA00022692"/>
    </source>
</evidence>
<evidence type="ECO:0000256" key="1">
    <source>
        <dbReference type="ARBA" id="ARBA00004141"/>
    </source>
</evidence>
<name>A0A835S7N6_VANPL</name>
<dbReference type="GO" id="GO:0016020">
    <property type="term" value="C:membrane"/>
    <property type="evidence" value="ECO:0007669"/>
    <property type="project" value="UniProtKB-SubCell"/>
</dbReference>
<dbReference type="OrthoDB" id="68611at2759"/>
<organism evidence="6 7">
    <name type="scientific">Vanilla planifolia</name>
    <name type="common">Vanilla</name>
    <dbReference type="NCBI Taxonomy" id="51239"/>
    <lineage>
        <taxon>Eukaryota</taxon>
        <taxon>Viridiplantae</taxon>
        <taxon>Streptophyta</taxon>
        <taxon>Embryophyta</taxon>
        <taxon>Tracheophyta</taxon>
        <taxon>Spermatophyta</taxon>
        <taxon>Magnoliopsida</taxon>
        <taxon>Liliopsida</taxon>
        <taxon>Asparagales</taxon>
        <taxon>Orchidaceae</taxon>
        <taxon>Vanilloideae</taxon>
        <taxon>Vanilleae</taxon>
        <taxon>Vanilla</taxon>
    </lineage>
</organism>
<evidence type="ECO:0000313" key="7">
    <source>
        <dbReference type="Proteomes" id="UP000639772"/>
    </source>
</evidence>
<dbReference type="Proteomes" id="UP000639772">
    <property type="component" value="Chromosome 1"/>
</dbReference>
<accession>A0A835S7N6</accession>
<feature type="transmembrane region" description="Helical" evidence="5">
    <location>
        <begin position="32"/>
        <end position="50"/>
    </location>
</feature>
<dbReference type="Pfam" id="PF11744">
    <property type="entry name" value="ALMT"/>
    <property type="match status" value="1"/>
</dbReference>
<dbReference type="AlphaFoldDB" id="A0A835S7N6"/>
<dbReference type="EMBL" id="JADCNM010000001">
    <property type="protein sequence ID" value="KAG0501346.1"/>
    <property type="molecule type" value="Genomic_DNA"/>
</dbReference>
<evidence type="ECO:0000313" key="6">
    <source>
        <dbReference type="EMBL" id="KAG0501346.1"/>
    </source>
</evidence>
<sequence>MDACNQKFRLLTTKHKILMNIWSSYHTKKDGPFLLLISLTVTMIACMLQAPKSVRLLFREPCIRVSSEVSKVLLKLADSISKRRHFSHDILSIISMNHCKTLTQPSNHNHVFSLAPKMVVVRSPTKNSRSKLL</sequence>